<comment type="caution">
    <text evidence="3">The sequence shown here is derived from an EMBL/GenBank/DDBJ whole genome shotgun (WGS) entry which is preliminary data.</text>
</comment>
<dbReference type="SUPFAM" id="SSF50891">
    <property type="entry name" value="Cyclophilin-like"/>
    <property type="match status" value="1"/>
</dbReference>
<evidence type="ECO:0000313" key="5">
    <source>
        <dbReference type="Proteomes" id="UP000053433"/>
    </source>
</evidence>
<dbReference type="EMBL" id="WMZR01000003">
    <property type="protein sequence ID" value="MTS50524.1"/>
    <property type="molecule type" value="Genomic_DNA"/>
</dbReference>
<reference evidence="4 6" key="2">
    <citation type="journal article" date="2019" name="Nat. Med.">
        <title>A library of human gut bacterial isolates paired with longitudinal multiomics data enables mechanistic microbiome research.</title>
        <authorList>
            <person name="Poyet M."/>
            <person name="Groussin M."/>
            <person name="Gibbons S.M."/>
            <person name="Avila-Pacheco J."/>
            <person name="Jiang X."/>
            <person name="Kearney S.M."/>
            <person name="Perrotta A.R."/>
            <person name="Berdy B."/>
            <person name="Zhao S."/>
            <person name="Lieberman T.D."/>
            <person name="Swanson P.K."/>
            <person name="Smith M."/>
            <person name="Roesemann S."/>
            <person name="Alexander J.E."/>
            <person name="Rich S.A."/>
            <person name="Livny J."/>
            <person name="Vlamakis H."/>
            <person name="Clish C."/>
            <person name="Bullock K."/>
            <person name="Deik A."/>
            <person name="Scott J."/>
            <person name="Pierce K.A."/>
            <person name="Xavier R.J."/>
            <person name="Alm E.J."/>
        </authorList>
    </citation>
    <scope>NUCLEOTIDE SEQUENCE [LARGE SCALE GENOMIC DNA]</scope>
    <source>
        <strain evidence="4 6">BIOML-A7</strain>
    </source>
</reference>
<gene>
    <name evidence="3" type="ORF">ASJ35_00545</name>
    <name evidence="4" type="ORF">GMD52_03095</name>
</gene>
<organism evidence="3 5">
    <name type="scientific">Ruthenibacterium lactatiformans</name>
    <dbReference type="NCBI Taxonomy" id="1550024"/>
    <lineage>
        <taxon>Bacteria</taxon>
        <taxon>Bacillati</taxon>
        <taxon>Bacillota</taxon>
        <taxon>Clostridia</taxon>
        <taxon>Eubacteriales</taxon>
        <taxon>Oscillospiraceae</taxon>
        <taxon>Ruthenibacterium</taxon>
    </lineage>
</organism>
<protein>
    <recommendedName>
        <fullName evidence="2">Cyclophilin-like domain-containing protein</fullName>
    </recommendedName>
</protein>
<reference evidence="3 5" key="1">
    <citation type="submission" date="2015-10" db="EMBL/GenBank/DDBJ databases">
        <title>A novel member of the family Ruminococcaceae isolated from human faeces.</title>
        <authorList>
            <person name="Shkoporov A.N."/>
            <person name="Chaplin A.V."/>
            <person name="Motuzova O.V."/>
            <person name="Kafarskaia L.I."/>
            <person name="Efimov B.A."/>
        </authorList>
    </citation>
    <scope>NUCLEOTIDE SEQUENCE [LARGE SCALE GENOMIC DNA]</scope>
    <source>
        <strain evidence="3 5">668</strain>
    </source>
</reference>
<dbReference type="EMBL" id="LMUA01000001">
    <property type="protein sequence ID" value="KUE77813.1"/>
    <property type="molecule type" value="Genomic_DNA"/>
</dbReference>
<name>A0A0W7TVR0_9FIRM</name>
<dbReference type="PROSITE" id="PS51257">
    <property type="entry name" value="PROKAR_LIPOPROTEIN"/>
    <property type="match status" value="1"/>
</dbReference>
<sequence>MKERIFLCLLLATVSLLCSCSEQRYVPDSISSHAEITAKPRTTRSEKSTTLPGPEPQEKELTMIVNGMALDVSWEDNETVEELLVYAQNGTITVNTTIYGGFEQVGSLPQSFSRNDVQMTTEPGDIVLYSGNQLVVFFSSNTWNYTKLGHINLAAEKLAGLLGGDSAVIEVKYE</sequence>
<evidence type="ECO:0000256" key="1">
    <source>
        <dbReference type="SAM" id="MobiDB-lite"/>
    </source>
</evidence>
<evidence type="ECO:0000313" key="4">
    <source>
        <dbReference type="EMBL" id="MTS50524.1"/>
    </source>
</evidence>
<proteinExistence type="predicted"/>
<evidence type="ECO:0000313" key="3">
    <source>
        <dbReference type="EMBL" id="KUE77813.1"/>
    </source>
</evidence>
<dbReference type="RefSeq" id="WP_055080795.1">
    <property type="nucleotide sequence ID" value="NZ_CAUGKH010000022.1"/>
</dbReference>
<evidence type="ECO:0000313" key="6">
    <source>
        <dbReference type="Proteomes" id="UP000449193"/>
    </source>
</evidence>
<dbReference type="Proteomes" id="UP000449193">
    <property type="component" value="Unassembled WGS sequence"/>
</dbReference>
<dbReference type="Pfam" id="PF18050">
    <property type="entry name" value="Cyclophil_like2"/>
    <property type="match status" value="1"/>
</dbReference>
<dbReference type="InterPro" id="IPR029000">
    <property type="entry name" value="Cyclophilin-like_dom_sf"/>
</dbReference>
<dbReference type="AlphaFoldDB" id="A0A0W7TVR0"/>
<evidence type="ECO:0000259" key="2">
    <source>
        <dbReference type="Pfam" id="PF18050"/>
    </source>
</evidence>
<feature type="domain" description="Cyclophilin-like" evidence="2">
    <location>
        <begin position="63"/>
        <end position="163"/>
    </location>
</feature>
<accession>A0A0W7TVR0</accession>
<dbReference type="InterPro" id="IPR041183">
    <property type="entry name" value="Cyclophilin-like"/>
</dbReference>
<feature type="region of interest" description="Disordered" evidence="1">
    <location>
        <begin position="36"/>
        <end position="56"/>
    </location>
</feature>
<dbReference type="Proteomes" id="UP000053433">
    <property type="component" value="Unassembled WGS sequence"/>
</dbReference>